<keyword evidence="1" id="KW-0614">Plasmid</keyword>
<dbReference type="SUPFAM" id="SSF48264">
    <property type="entry name" value="Cytochrome P450"/>
    <property type="match status" value="1"/>
</dbReference>
<dbReference type="GO" id="GO:0020037">
    <property type="term" value="F:heme binding"/>
    <property type="evidence" value="ECO:0007669"/>
    <property type="project" value="InterPro"/>
</dbReference>
<evidence type="ECO:0000313" key="1">
    <source>
        <dbReference type="EMBL" id="ANY83633.1"/>
    </source>
</evidence>
<dbReference type="AlphaFoldDB" id="A0A1B2EUI5"/>
<protein>
    <recommendedName>
        <fullName evidence="2">Cytochrome</fullName>
    </recommendedName>
</protein>
<gene>
    <name evidence="1" type="ORF">BB934_35865</name>
</gene>
<geneLocation type="plasmid" evidence="1">
    <name>unnamed3</name>
</geneLocation>
<dbReference type="GO" id="GO:0005506">
    <property type="term" value="F:iron ion binding"/>
    <property type="evidence" value="ECO:0007669"/>
    <property type="project" value="InterPro"/>
</dbReference>
<sequence length="94" mass="10735">MPGWVRTLAVSMLSMDEPDHTRLRGIVDEAYRRRAVLDMEPRILAIADGSSADLVELSRLTGTLRLLRVVASIRPMKRYWRDACRWPATQVVKA</sequence>
<dbReference type="KEGG" id="moc:BB934_35865"/>
<dbReference type="Gene3D" id="1.10.630.10">
    <property type="entry name" value="Cytochrome P450"/>
    <property type="match status" value="1"/>
</dbReference>
<proteinExistence type="predicted"/>
<dbReference type="GO" id="GO:0004497">
    <property type="term" value="F:monooxygenase activity"/>
    <property type="evidence" value="ECO:0007669"/>
    <property type="project" value="InterPro"/>
</dbReference>
<evidence type="ECO:0008006" key="2">
    <source>
        <dbReference type="Google" id="ProtNLM"/>
    </source>
</evidence>
<reference evidence="1" key="1">
    <citation type="submission" date="2016-07" db="EMBL/GenBank/DDBJ databases">
        <title>Microvirga ossetica sp. nov. a new species of rhizobia isolated from root nodules of the legume species Vicia alpestris Steven originated from North Ossetia region in the Caucasus.</title>
        <authorList>
            <person name="Safronova V.I."/>
            <person name="Kuznetsova I.G."/>
            <person name="Sazanova A.L."/>
            <person name="Belimov A."/>
            <person name="Andronov E."/>
            <person name="Osledkin Y.S."/>
            <person name="Onishchuk O.P."/>
            <person name="Kurchak O.N."/>
            <person name="Shaposhnikov A.I."/>
            <person name="Willems A."/>
            <person name="Tikhonovich I.A."/>
        </authorList>
    </citation>
    <scope>NUCLEOTIDE SEQUENCE [LARGE SCALE GENOMIC DNA]</scope>
    <source>
        <strain evidence="1">V5/3M</strain>
        <plasmid evidence="1">unnamed3</plasmid>
    </source>
</reference>
<organism evidence="1">
    <name type="scientific">Microvirga ossetica</name>
    <dbReference type="NCBI Taxonomy" id="1882682"/>
    <lineage>
        <taxon>Bacteria</taxon>
        <taxon>Pseudomonadati</taxon>
        <taxon>Pseudomonadota</taxon>
        <taxon>Alphaproteobacteria</taxon>
        <taxon>Hyphomicrobiales</taxon>
        <taxon>Methylobacteriaceae</taxon>
        <taxon>Microvirga</taxon>
    </lineage>
</organism>
<dbReference type="GO" id="GO:0016705">
    <property type="term" value="F:oxidoreductase activity, acting on paired donors, with incorporation or reduction of molecular oxygen"/>
    <property type="evidence" value="ECO:0007669"/>
    <property type="project" value="InterPro"/>
</dbReference>
<dbReference type="EMBL" id="CP016618">
    <property type="protein sequence ID" value="ANY83633.1"/>
    <property type="molecule type" value="Genomic_DNA"/>
</dbReference>
<name>A0A1B2EUI5_9HYPH</name>
<dbReference type="InterPro" id="IPR036396">
    <property type="entry name" value="Cyt_P450_sf"/>
</dbReference>
<accession>A0A1B2EUI5</accession>